<evidence type="ECO:0000313" key="3">
    <source>
        <dbReference type="Proteomes" id="UP001422074"/>
    </source>
</evidence>
<feature type="transmembrane region" description="Helical" evidence="1">
    <location>
        <begin position="218"/>
        <end position="237"/>
    </location>
</feature>
<sequence>MTWLEAVPAVLAALVFLILPGIACGWALGFRSTMLLALAPGFSVSVIGVGSTVAPFVGLVWTPLTVAAATAAAAGALALLRLGVARRTTPVPRRRGRVGPWGVLGAAVGPAVIAAWFVSMVGSPENISQTFDNVFHLNAVRYIQDTGQASSLTVGQMTNAPYYPAVWHAFAALVADASATNIPVAVNGANLAIAAVAWPLGCIALVRQAVGERTAGLVVAGILSAGFAAFPLLLLYFGVLYPTALGVALLPAALALAVQAVRLSAVDDVAWPLAALACAWFLPGLALAHPSMAMALFAFFSPVALVAWFRAWAVWRKEWPASRRRALLWTAAGGIGMAGAAAAWVALRPSPGAAFWDPVRSIGGALLEVATLSPLLVRAAVVVSVLTALGLVLLAVRRWRGPAWALGVYALGAFLFIVVASFPEGLFRYLLTGTWYSDSYRLAALLPTVAVVPAAVGALWLWDLLAKRLPRRRVLAGAVAAAVLAASSQLGSIPDLVDEARASYTMSDDSPLLTTDEAAVLDDVSRLVPADAVIFVNPGTGSALAYALAGRRTSQLHILTGPRPPELVYLLLHLHEGGPRVCDAVRKLGVSYALDFGSKQVNDERRPGPGLLLLNESPVATLLARHGSAALYEITGCP</sequence>
<keyword evidence="1" id="KW-0472">Membrane</keyword>
<feature type="transmembrane region" description="Helical" evidence="1">
    <location>
        <begin position="269"/>
        <end position="288"/>
    </location>
</feature>
<feature type="transmembrane region" description="Helical" evidence="1">
    <location>
        <begin position="188"/>
        <end position="206"/>
    </location>
</feature>
<keyword evidence="1" id="KW-0812">Transmembrane</keyword>
<feature type="transmembrane region" description="Helical" evidence="1">
    <location>
        <begin position="403"/>
        <end position="422"/>
    </location>
</feature>
<feature type="transmembrane region" description="Helical" evidence="1">
    <location>
        <begin position="327"/>
        <end position="347"/>
    </location>
</feature>
<feature type="transmembrane region" description="Helical" evidence="1">
    <location>
        <begin position="35"/>
        <end position="54"/>
    </location>
</feature>
<keyword evidence="3" id="KW-1185">Reference proteome</keyword>
<organism evidence="2 3">
    <name type="scientific">Sinomonas halotolerans</name>
    <dbReference type="NCBI Taxonomy" id="1644133"/>
    <lineage>
        <taxon>Bacteria</taxon>
        <taxon>Bacillati</taxon>
        <taxon>Actinomycetota</taxon>
        <taxon>Actinomycetes</taxon>
        <taxon>Micrococcales</taxon>
        <taxon>Micrococcaceae</taxon>
        <taxon>Sinomonas</taxon>
    </lineage>
</organism>
<evidence type="ECO:0000256" key="1">
    <source>
        <dbReference type="SAM" id="Phobius"/>
    </source>
</evidence>
<feature type="transmembrane region" description="Helical" evidence="1">
    <location>
        <begin position="474"/>
        <end position="493"/>
    </location>
</feature>
<dbReference type="RefSeq" id="WP_345883050.1">
    <property type="nucleotide sequence ID" value="NZ_JBDFRB010000002.1"/>
</dbReference>
<dbReference type="Pfam" id="PF20176">
    <property type="entry name" value="DUF6541"/>
    <property type="match status" value="1"/>
</dbReference>
<reference evidence="2 3" key="1">
    <citation type="submission" date="2024-05" db="EMBL/GenBank/DDBJ databases">
        <title>Sinomonas sp. nov., isolated from a waste landfill.</title>
        <authorList>
            <person name="Zhao Y."/>
        </authorList>
    </citation>
    <scope>NUCLEOTIDE SEQUENCE [LARGE SCALE GENOMIC DNA]</scope>
    <source>
        <strain evidence="2 3">CCTCC AB2014300</strain>
    </source>
</reference>
<protein>
    <submittedName>
        <fullName evidence="2">DUF6541 family protein</fullName>
    </submittedName>
</protein>
<dbReference type="EMBL" id="JBDFRB010000002">
    <property type="protein sequence ID" value="MEN2743524.1"/>
    <property type="molecule type" value="Genomic_DNA"/>
</dbReference>
<proteinExistence type="predicted"/>
<feature type="transmembrane region" description="Helical" evidence="1">
    <location>
        <begin position="6"/>
        <end position="28"/>
    </location>
</feature>
<feature type="transmembrane region" description="Helical" evidence="1">
    <location>
        <begin position="442"/>
        <end position="462"/>
    </location>
</feature>
<gene>
    <name evidence="2" type="ORF">ABCQ75_03085</name>
</gene>
<feature type="transmembrane region" description="Helical" evidence="1">
    <location>
        <begin position="294"/>
        <end position="315"/>
    </location>
</feature>
<feature type="transmembrane region" description="Helical" evidence="1">
    <location>
        <begin position="375"/>
        <end position="396"/>
    </location>
</feature>
<name>A0ABU9WY48_9MICC</name>
<feature type="transmembrane region" description="Helical" evidence="1">
    <location>
        <begin position="243"/>
        <end position="262"/>
    </location>
</feature>
<comment type="caution">
    <text evidence="2">The sequence shown here is derived from an EMBL/GenBank/DDBJ whole genome shotgun (WGS) entry which is preliminary data.</text>
</comment>
<dbReference type="Proteomes" id="UP001422074">
    <property type="component" value="Unassembled WGS sequence"/>
</dbReference>
<accession>A0ABU9WY48</accession>
<feature type="transmembrane region" description="Helical" evidence="1">
    <location>
        <begin position="60"/>
        <end position="80"/>
    </location>
</feature>
<evidence type="ECO:0000313" key="2">
    <source>
        <dbReference type="EMBL" id="MEN2743524.1"/>
    </source>
</evidence>
<dbReference type="InterPro" id="IPR046671">
    <property type="entry name" value="DUF6541"/>
</dbReference>
<keyword evidence="1" id="KW-1133">Transmembrane helix</keyword>
<feature type="transmembrane region" description="Helical" evidence="1">
    <location>
        <begin position="101"/>
        <end position="122"/>
    </location>
</feature>